<dbReference type="AlphaFoldDB" id="A0A328DTP1"/>
<evidence type="ECO:0000313" key="2">
    <source>
        <dbReference type="EMBL" id="RAL47471.1"/>
    </source>
</evidence>
<dbReference type="EMBL" id="NQVE01000114">
    <property type="protein sequence ID" value="RAL47471.1"/>
    <property type="molecule type" value="Genomic_DNA"/>
</dbReference>
<organism evidence="2 3">
    <name type="scientific">Cuscuta australis</name>
    <dbReference type="NCBI Taxonomy" id="267555"/>
    <lineage>
        <taxon>Eukaryota</taxon>
        <taxon>Viridiplantae</taxon>
        <taxon>Streptophyta</taxon>
        <taxon>Embryophyta</taxon>
        <taxon>Tracheophyta</taxon>
        <taxon>Spermatophyta</taxon>
        <taxon>Magnoliopsida</taxon>
        <taxon>eudicotyledons</taxon>
        <taxon>Gunneridae</taxon>
        <taxon>Pentapetalae</taxon>
        <taxon>asterids</taxon>
        <taxon>lamiids</taxon>
        <taxon>Solanales</taxon>
        <taxon>Convolvulaceae</taxon>
        <taxon>Cuscuteae</taxon>
        <taxon>Cuscuta</taxon>
        <taxon>Cuscuta subgen. Grammica</taxon>
        <taxon>Cuscuta sect. Cleistogrammica</taxon>
    </lineage>
</organism>
<proteinExistence type="predicted"/>
<dbReference type="Pfam" id="PF05753">
    <property type="entry name" value="TRAP_beta"/>
    <property type="match status" value="1"/>
</dbReference>
<evidence type="ECO:0000256" key="1">
    <source>
        <dbReference type="SAM" id="SignalP"/>
    </source>
</evidence>
<keyword evidence="3" id="KW-1185">Reference proteome</keyword>
<feature type="chain" id="PRO_5016339236" description="Translocon-associated protein subunit beta" evidence="1">
    <location>
        <begin position="29"/>
        <end position="199"/>
    </location>
</feature>
<accession>A0A328DTP1</accession>
<keyword evidence="1" id="KW-0732">Signal</keyword>
<reference evidence="2 3" key="1">
    <citation type="submission" date="2018-06" db="EMBL/GenBank/DDBJ databases">
        <title>The Genome of Cuscuta australis (Dodder) Provides Insight into the Evolution of Plant Parasitism.</title>
        <authorList>
            <person name="Liu H."/>
        </authorList>
    </citation>
    <scope>NUCLEOTIDE SEQUENCE [LARGE SCALE GENOMIC DNA]</scope>
    <source>
        <strain evidence="3">cv. Yunnan</strain>
        <tissue evidence="2">Vines</tissue>
    </source>
</reference>
<sequence>MTMPIINAPAVFAASALAALFVFSAVSAAHSEAPFILAHKKVSLTKLSSGTERVSVTIDVYNHGSETAYDVTLTDNSWDPELFYSVSGNASMSWKKLEVASVVSHSFELECGVKTTYYSSPALITYRVATKSKLQEAYSTPILPLEILSEKAVQDKLGLAKSLMAKYGSHISVVLIVAFFANAVASPSKSSAGGGKKKH</sequence>
<gene>
    <name evidence="2" type="ORF">DM860_011209</name>
</gene>
<protein>
    <recommendedName>
        <fullName evidence="4">Translocon-associated protein subunit beta</fullName>
    </recommendedName>
</protein>
<name>A0A328DTP1_9ASTE</name>
<dbReference type="Proteomes" id="UP000249390">
    <property type="component" value="Unassembled WGS sequence"/>
</dbReference>
<evidence type="ECO:0000313" key="3">
    <source>
        <dbReference type="Proteomes" id="UP000249390"/>
    </source>
</evidence>
<dbReference type="PANTHER" id="PTHR12861">
    <property type="entry name" value="TRANSLOCON-ASSOCIATED PROTEIN, BETA SUBUNIT PRECURSOR TRAP-BETA SIGNAL SEQUENCE RECEPTOR BETA SUBUNIT"/>
    <property type="match status" value="1"/>
</dbReference>
<feature type="signal peptide" evidence="1">
    <location>
        <begin position="1"/>
        <end position="28"/>
    </location>
</feature>
<dbReference type="GO" id="GO:0005783">
    <property type="term" value="C:endoplasmic reticulum"/>
    <property type="evidence" value="ECO:0007669"/>
    <property type="project" value="TreeGrafter"/>
</dbReference>
<evidence type="ECO:0008006" key="4">
    <source>
        <dbReference type="Google" id="ProtNLM"/>
    </source>
</evidence>
<dbReference type="PANTHER" id="PTHR12861:SF7">
    <property type="entry name" value="TRANSLOCON-ASSOCIATED PROTEIN SUBUNIT BETA-LIKE"/>
    <property type="match status" value="1"/>
</dbReference>
<comment type="caution">
    <text evidence="2">The sequence shown here is derived from an EMBL/GenBank/DDBJ whole genome shotgun (WGS) entry which is preliminary data.</text>
</comment>